<evidence type="ECO:0000256" key="1">
    <source>
        <dbReference type="ARBA" id="ARBA00023015"/>
    </source>
</evidence>
<evidence type="ECO:0000313" key="4">
    <source>
        <dbReference type="EMBL" id="UTF53215.1"/>
    </source>
</evidence>
<accession>A0A9E7SU74</accession>
<keyword evidence="1" id="KW-0805">Transcription regulation</keyword>
<evidence type="ECO:0000259" key="3">
    <source>
        <dbReference type="Pfam" id="PF04967"/>
    </source>
</evidence>
<dbReference type="Proteomes" id="UP001056855">
    <property type="component" value="Chromosome"/>
</dbReference>
<sequence>MSTIAEFRIPASDTAMETTFERAPQARLELESSVSKTLPSIWVSGTTCEAIENAFAADDTIERFELVASAEDRLLYDVDSERGQYLYDELLSSGGSLLEGSGVDSWWQFKMRFRTREHLVDTHEALESQGIVVDLIRVTDVSTVSTGNTRLTPEQHEALTAAFEKGYFKIPRQISMEELANDLGISHQALSERLRRAYGTLVDAEVQPVNEQTTD</sequence>
<name>A0A9E7SU74_9EURY</name>
<dbReference type="GeneID" id="73291538"/>
<dbReference type="PANTHER" id="PTHR34236:SF1">
    <property type="entry name" value="DIMETHYL SULFOXIDE REDUCTASE TRANSCRIPTIONAL ACTIVATOR"/>
    <property type="match status" value="1"/>
</dbReference>
<evidence type="ECO:0000313" key="5">
    <source>
        <dbReference type="Proteomes" id="UP001056855"/>
    </source>
</evidence>
<dbReference type="InterPro" id="IPR007050">
    <property type="entry name" value="HTH_bacterioopsin"/>
</dbReference>
<dbReference type="AlphaFoldDB" id="A0A9E7SU74"/>
<dbReference type="PANTHER" id="PTHR34236">
    <property type="entry name" value="DIMETHYL SULFOXIDE REDUCTASE TRANSCRIPTIONAL ACTIVATOR"/>
    <property type="match status" value="1"/>
</dbReference>
<organism evidence="4 5">
    <name type="scientific">Natronosalvus rutilus</name>
    <dbReference type="NCBI Taxonomy" id="2953753"/>
    <lineage>
        <taxon>Archaea</taxon>
        <taxon>Methanobacteriati</taxon>
        <taxon>Methanobacteriota</taxon>
        <taxon>Stenosarchaea group</taxon>
        <taxon>Halobacteria</taxon>
        <taxon>Halobacteriales</taxon>
        <taxon>Natrialbaceae</taxon>
        <taxon>Natronosalvus</taxon>
    </lineage>
</organism>
<dbReference type="RefSeq" id="WP_254157477.1">
    <property type="nucleotide sequence ID" value="NZ_CP100355.1"/>
</dbReference>
<protein>
    <submittedName>
        <fullName evidence="4">Helix-turn-helix domain-containing protein</fullName>
    </submittedName>
</protein>
<evidence type="ECO:0000256" key="2">
    <source>
        <dbReference type="ARBA" id="ARBA00023163"/>
    </source>
</evidence>
<proteinExistence type="predicted"/>
<dbReference type="EMBL" id="CP100355">
    <property type="protein sequence ID" value="UTF53215.1"/>
    <property type="molecule type" value="Genomic_DNA"/>
</dbReference>
<keyword evidence="5" id="KW-1185">Reference proteome</keyword>
<gene>
    <name evidence="4" type="ORF">NGM29_15790</name>
</gene>
<feature type="domain" description="HTH bat-type" evidence="3">
    <location>
        <begin position="151"/>
        <end position="202"/>
    </location>
</feature>
<keyword evidence="2" id="KW-0804">Transcription</keyword>
<dbReference type="Pfam" id="PF04967">
    <property type="entry name" value="HTH_10"/>
    <property type="match status" value="1"/>
</dbReference>
<reference evidence="4" key="1">
    <citation type="submission" date="2022-06" db="EMBL/GenBank/DDBJ databases">
        <title>Diverse halophilic archaea isolated from saline environments.</title>
        <authorList>
            <person name="Cui H.-L."/>
        </authorList>
    </citation>
    <scope>NUCLEOTIDE SEQUENCE</scope>
    <source>
        <strain evidence="4">WLHS1</strain>
    </source>
</reference>
<dbReference type="KEGG" id="sawl:NGM29_15790"/>